<gene>
    <name evidence="1" type="ORF">MNAB215_2740</name>
</gene>
<sequence length="85" mass="9173">VKDDPTAEEINAWLDDVEPDRKDARDATHFRRIVAATEAVGSASAELDDVVAAARAAGDTWAMIGAALGVCQQAAYQRFRRSEPD</sequence>
<accession>A0A2U3P9V0</accession>
<feature type="non-terminal residue" evidence="1">
    <location>
        <position position="1"/>
    </location>
</feature>
<proteinExistence type="predicted"/>
<evidence type="ECO:0000313" key="2">
    <source>
        <dbReference type="Proteomes" id="UP000240424"/>
    </source>
</evidence>
<name>A0A2U3P9V0_9MYCO</name>
<reference evidence="1 2" key="1">
    <citation type="submission" date="2017-01" db="EMBL/GenBank/DDBJ databases">
        <authorList>
            <consortium name="Urmite Genomes"/>
        </authorList>
    </citation>
    <scope>NUCLEOTIDE SEQUENCE [LARGE SCALE GENOMIC DNA]</scope>
    <source>
        <strain evidence="1 2">AB215</strain>
    </source>
</reference>
<dbReference type="EMBL" id="FUEZ01000004">
    <property type="protein sequence ID" value="SPM40539.1"/>
    <property type="molecule type" value="Genomic_DNA"/>
</dbReference>
<dbReference type="AlphaFoldDB" id="A0A2U3P9V0"/>
<evidence type="ECO:0000313" key="1">
    <source>
        <dbReference type="EMBL" id="SPM40539.1"/>
    </source>
</evidence>
<keyword evidence="2" id="KW-1185">Reference proteome</keyword>
<organism evidence="1 2">
    <name type="scientific">Mycobacterium numidiamassiliense</name>
    <dbReference type="NCBI Taxonomy" id="1841861"/>
    <lineage>
        <taxon>Bacteria</taxon>
        <taxon>Bacillati</taxon>
        <taxon>Actinomycetota</taxon>
        <taxon>Actinomycetes</taxon>
        <taxon>Mycobacteriales</taxon>
        <taxon>Mycobacteriaceae</taxon>
        <taxon>Mycobacterium</taxon>
    </lineage>
</organism>
<dbReference type="Proteomes" id="UP000240424">
    <property type="component" value="Unassembled WGS sequence"/>
</dbReference>
<protein>
    <submittedName>
        <fullName evidence="1">Uncharacterized protein</fullName>
    </submittedName>
</protein>